<evidence type="ECO:0000313" key="2">
    <source>
        <dbReference type="EMBL" id="KAK2944673.1"/>
    </source>
</evidence>
<proteinExistence type="predicted"/>
<sequence>MLSRPQRAICTKSLMSKVTRHTPCGNFNSRRPQPCHPNRRHPHPGAAAGPTSSSLPFPVLVEGWAKRGDSAPMTSPPHYHRHLHFPHKNQFLAPHILQLLQALSVYIHFTITKIVQKMSSQIGALKVRLELTKCGAGGENGSEDYFHDNEEREESQRQVVKERLKNEKSAQKLSETLSSLQTEHSRLLNSHNTVFLSHLPSQPNAVTNDGLLHDFAKLWTTTAVQTA</sequence>
<comment type="caution">
    <text evidence="2">The sequence shown here is derived from an EMBL/GenBank/DDBJ whole genome shotgun (WGS) entry which is preliminary data.</text>
</comment>
<evidence type="ECO:0000256" key="1">
    <source>
        <dbReference type="SAM" id="MobiDB-lite"/>
    </source>
</evidence>
<keyword evidence="3" id="KW-1185">Reference proteome</keyword>
<name>A0ABQ9WZG0_9EUKA</name>
<reference evidence="2 3" key="1">
    <citation type="journal article" date="2022" name="bioRxiv">
        <title>Genomics of Preaxostyla Flagellates Illuminates Evolutionary Transitions and the Path Towards Mitochondrial Loss.</title>
        <authorList>
            <person name="Novak L.V.F."/>
            <person name="Treitli S.C."/>
            <person name="Pyrih J."/>
            <person name="Halakuc P."/>
            <person name="Pipaliya S.V."/>
            <person name="Vacek V."/>
            <person name="Brzon O."/>
            <person name="Soukal P."/>
            <person name="Eme L."/>
            <person name="Dacks J.B."/>
            <person name="Karnkowska A."/>
            <person name="Elias M."/>
            <person name="Hampl V."/>
        </authorList>
    </citation>
    <scope>NUCLEOTIDE SEQUENCE [LARGE SCALE GENOMIC DNA]</scope>
    <source>
        <strain evidence="2">NAU3</strain>
        <tissue evidence="2">Gut</tissue>
    </source>
</reference>
<dbReference type="EMBL" id="JARBJD010000289">
    <property type="protein sequence ID" value="KAK2944673.1"/>
    <property type="molecule type" value="Genomic_DNA"/>
</dbReference>
<gene>
    <name evidence="2" type="ORF">BLNAU_20419</name>
</gene>
<feature type="region of interest" description="Disordered" evidence="1">
    <location>
        <begin position="21"/>
        <end position="52"/>
    </location>
</feature>
<dbReference type="Proteomes" id="UP001281761">
    <property type="component" value="Unassembled WGS sequence"/>
</dbReference>
<protein>
    <submittedName>
        <fullName evidence="2">Uncharacterized protein</fullName>
    </submittedName>
</protein>
<accession>A0ABQ9WZG0</accession>
<evidence type="ECO:0000313" key="3">
    <source>
        <dbReference type="Proteomes" id="UP001281761"/>
    </source>
</evidence>
<organism evidence="2 3">
    <name type="scientific">Blattamonas nauphoetae</name>
    <dbReference type="NCBI Taxonomy" id="2049346"/>
    <lineage>
        <taxon>Eukaryota</taxon>
        <taxon>Metamonada</taxon>
        <taxon>Preaxostyla</taxon>
        <taxon>Oxymonadida</taxon>
        <taxon>Blattamonas</taxon>
    </lineage>
</organism>